<evidence type="ECO:0000256" key="8">
    <source>
        <dbReference type="SAM" id="Phobius"/>
    </source>
</evidence>
<dbReference type="AlphaFoldDB" id="A0A161WX93"/>
<name>A0A161WX93_9CLOT</name>
<dbReference type="InterPro" id="IPR002123">
    <property type="entry name" value="Plipid/glycerol_acylTrfase"/>
</dbReference>
<evidence type="ECO:0000256" key="6">
    <source>
        <dbReference type="ARBA" id="ARBA00023315"/>
    </source>
</evidence>
<evidence type="ECO:0000313" key="10">
    <source>
        <dbReference type="EMBL" id="KZL91568.1"/>
    </source>
</evidence>
<keyword evidence="8" id="KW-0812">Transmembrane</keyword>
<keyword evidence="11" id="KW-1185">Reference proteome</keyword>
<dbReference type="GO" id="GO:0016020">
    <property type="term" value="C:membrane"/>
    <property type="evidence" value="ECO:0007669"/>
    <property type="project" value="InterPro"/>
</dbReference>
<dbReference type="InterPro" id="IPR004552">
    <property type="entry name" value="AGP_acyltrans"/>
</dbReference>
<comment type="caution">
    <text evidence="10">The sequence shown here is derived from an EMBL/GenBank/DDBJ whole genome shotgun (WGS) entry which is preliminary data.</text>
</comment>
<evidence type="ECO:0000256" key="4">
    <source>
        <dbReference type="ARBA" id="ARBA00022679"/>
    </source>
</evidence>
<dbReference type="CDD" id="cd07989">
    <property type="entry name" value="LPLAT_AGPAT-like"/>
    <property type="match status" value="1"/>
</dbReference>
<accession>A0A161WX93</accession>
<dbReference type="EMBL" id="LWAE01000003">
    <property type="protein sequence ID" value="KZL91568.1"/>
    <property type="molecule type" value="Genomic_DNA"/>
</dbReference>
<dbReference type="SUPFAM" id="SSF69593">
    <property type="entry name" value="Glycerol-3-phosphate (1)-acyltransferase"/>
    <property type="match status" value="1"/>
</dbReference>
<keyword evidence="7" id="KW-0594">Phospholipid biosynthesis</keyword>
<evidence type="ECO:0000256" key="3">
    <source>
        <dbReference type="ARBA" id="ARBA00022516"/>
    </source>
</evidence>
<evidence type="ECO:0000256" key="5">
    <source>
        <dbReference type="ARBA" id="ARBA00023098"/>
    </source>
</evidence>
<evidence type="ECO:0000256" key="7">
    <source>
        <dbReference type="RuleBase" id="RU361267"/>
    </source>
</evidence>
<evidence type="ECO:0000256" key="1">
    <source>
        <dbReference type="ARBA" id="ARBA00005189"/>
    </source>
</evidence>
<sequence length="234" mass="26845">MIKLLWYTYFGIYLLLNTIVGRIKLYFLKRKSTELADKYVYDKVKSISDHVLKRSKTTTIVKGQENIPQGPCVFISNHQAMFDGFLLISYLNKPTGYIAKKQIKSYPLIGWWLSQLHTVYIDRDNVREGMKAINEGVENLKKGYSMLIFPEGTRSLKSEMGEFKKGSMKLALKAKVPIVPITLDGTYKVLEVGNQVRGHSLKMTIHKPIYLDTLPEEDKKNLSEILYDTIESAL</sequence>
<dbReference type="SMART" id="SM00563">
    <property type="entry name" value="PlsC"/>
    <property type="match status" value="1"/>
</dbReference>
<keyword evidence="6 7" id="KW-0012">Acyltransferase</keyword>
<organism evidence="10 11">
    <name type="scientific">Clostridium magnum DSM 2767</name>
    <dbReference type="NCBI Taxonomy" id="1121326"/>
    <lineage>
        <taxon>Bacteria</taxon>
        <taxon>Bacillati</taxon>
        <taxon>Bacillota</taxon>
        <taxon>Clostridia</taxon>
        <taxon>Eubacteriales</taxon>
        <taxon>Clostridiaceae</taxon>
        <taxon>Clostridium</taxon>
    </lineage>
</organism>
<comment type="pathway">
    <text evidence="1">Lipid metabolism.</text>
</comment>
<keyword evidence="8" id="KW-0472">Membrane</keyword>
<keyword evidence="8" id="KW-1133">Transmembrane helix</keyword>
<dbReference type="OrthoDB" id="9803035at2"/>
<dbReference type="RefSeq" id="WP_066624497.1">
    <property type="nucleotide sequence ID" value="NZ_FQXL01000005.1"/>
</dbReference>
<comment type="catalytic activity">
    <reaction evidence="7">
        <text>a 1-acyl-sn-glycero-3-phosphate + an acyl-CoA = a 1,2-diacyl-sn-glycero-3-phosphate + CoA</text>
        <dbReference type="Rhea" id="RHEA:19709"/>
        <dbReference type="ChEBI" id="CHEBI:57287"/>
        <dbReference type="ChEBI" id="CHEBI:57970"/>
        <dbReference type="ChEBI" id="CHEBI:58342"/>
        <dbReference type="ChEBI" id="CHEBI:58608"/>
        <dbReference type="EC" id="2.3.1.51"/>
    </reaction>
</comment>
<evidence type="ECO:0000313" key="11">
    <source>
        <dbReference type="Proteomes" id="UP000076603"/>
    </source>
</evidence>
<comment type="similarity">
    <text evidence="2 7">Belongs to the 1-acyl-sn-glycerol-3-phosphate acyltransferase family.</text>
</comment>
<gene>
    <name evidence="10" type="primary">plsC_1</name>
    <name evidence="10" type="ORF">CLMAG_33270</name>
</gene>
<keyword evidence="5 7" id="KW-0443">Lipid metabolism</keyword>
<dbReference type="GO" id="GO:0003841">
    <property type="term" value="F:1-acylglycerol-3-phosphate O-acyltransferase activity"/>
    <property type="evidence" value="ECO:0007669"/>
    <property type="project" value="UniProtKB-UniRule"/>
</dbReference>
<keyword evidence="4 7" id="KW-0808">Transferase</keyword>
<reference evidence="10 11" key="1">
    <citation type="submission" date="2016-04" db="EMBL/GenBank/DDBJ databases">
        <title>Genome sequence of Clostridium magnum DSM 2767.</title>
        <authorList>
            <person name="Poehlein A."/>
            <person name="Uhlig R."/>
            <person name="Fischer R."/>
            <person name="Bahl H."/>
            <person name="Daniel R."/>
        </authorList>
    </citation>
    <scope>NUCLEOTIDE SEQUENCE [LARGE SCALE GENOMIC DNA]</scope>
    <source>
        <strain evidence="10 11">DSM 2767</strain>
    </source>
</reference>
<dbReference type="GO" id="GO:0006654">
    <property type="term" value="P:phosphatidic acid biosynthetic process"/>
    <property type="evidence" value="ECO:0007669"/>
    <property type="project" value="TreeGrafter"/>
</dbReference>
<feature type="transmembrane region" description="Helical" evidence="8">
    <location>
        <begin position="6"/>
        <end position="28"/>
    </location>
</feature>
<keyword evidence="3 7" id="KW-0444">Lipid biosynthesis</keyword>
<dbReference type="Proteomes" id="UP000076603">
    <property type="component" value="Unassembled WGS sequence"/>
</dbReference>
<dbReference type="Pfam" id="PF01553">
    <property type="entry name" value="Acyltransferase"/>
    <property type="match status" value="1"/>
</dbReference>
<evidence type="ECO:0000256" key="2">
    <source>
        <dbReference type="ARBA" id="ARBA00008655"/>
    </source>
</evidence>
<proteinExistence type="inferred from homology"/>
<comment type="domain">
    <text evidence="7">The HXXXXD motif is essential for acyltransferase activity and may constitute the binding site for the phosphate moiety of the glycerol-3-phosphate.</text>
</comment>
<dbReference type="PATRIC" id="fig|1121326.3.peg.3361"/>
<dbReference type="EC" id="2.3.1.51" evidence="7"/>
<dbReference type="NCBIfam" id="TIGR00530">
    <property type="entry name" value="AGP_acyltrn"/>
    <property type="match status" value="1"/>
</dbReference>
<dbReference type="PANTHER" id="PTHR10434:SF64">
    <property type="entry name" value="1-ACYL-SN-GLYCEROL-3-PHOSPHATE ACYLTRANSFERASE-RELATED"/>
    <property type="match status" value="1"/>
</dbReference>
<dbReference type="PANTHER" id="PTHR10434">
    <property type="entry name" value="1-ACYL-SN-GLYCEROL-3-PHOSPHATE ACYLTRANSFERASE"/>
    <property type="match status" value="1"/>
</dbReference>
<keyword evidence="7" id="KW-1208">Phospholipid metabolism</keyword>
<feature type="domain" description="Phospholipid/glycerol acyltransferase" evidence="9">
    <location>
        <begin position="72"/>
        <end position="186"/>
    </location>
</feature>
<protein>
    <recommendedName>
        <fullName evidence="7">1-acyl-sn-glycerol-3-phosphate acyltransferase</fullName>
        <ecNumber evidence="7">2.3.1.51</ecNumber>
    </recommendedName>
</protein>
<evidence type="ECO:0000259" key="9">
    <source>
        <dbReference type="SMART" id="SM00563"/>
    </source>
</evidence>
<dbReference type="STRING" id="1121326.CLMAG_33270"/>